<evidence type="ECO:0000313" key="5">
    <source>
        <dbReference type="Proteomes" id="UP000076632"/>
    </source>
</evidence>
<dbReference type="InterPro" id="IPR051494">
    <property type="entry name" value="BSD_domain-containing"/>
</dbReference>
<feature type="domain" description="BSD" evidence="3">
    <location>
        <begin position="248"/>
        <end position="300"/>
    </location>
</feature>
<feature type="compositionally biased region" description="Low complexity" evidence="2">
    <location>
        <begin position="337"/>
        <end position="360"/>
    </location>
</feature>
<reference evidence="4 5" key="1">
    <citation type="journal article" date="2016" name="Fungal Biol.">
        <title>The genome of Xylona heveae provides a window into fungal endophytism.</title>
        <authorList>
            <person name="Gazis R."/>
            <person name="Kuo A."/>
            <person name="Riley R."/>
            <person name="LaButti K."/>
            <person name="Lipzen A."/>
            <person name="Lin J."/>
            <person name="Amirebrahimi M."/>
            <person name="Hesse C.N."/>
            <person name="Spatafora J.W."/>
            <person name="Henrissat B."/>
            <person name="Hainaut M."/>
            <person name="Grigoriev I.V."/>
            <person name="Hibbett D.S."/>
        </authorList>
    </citation>
    <scope>NUCLEOTIDE SEQUENCE [LARGE SCALE GENOMIC DNA]</scope>
    <source>
        <strain evidence="4 5">TC161</strain>
    </source>
</reference>
<organism evidence="4 5">
    <name type="scientific">Xylona heveae (strain CBS 132557 / TC161)</name>
    <dbReference type="NCBI Taxonomy" id="1328760"/>
    <lineage>
        <taxon>Eukaryota</taxon>
        <taxon>Fungi</taxon>
        <taxon>Dikarya</taxon>
        <taxon>Ascomycota</taxon>
        <taxon>Pezizomycotina</taxon>
        <taxon>Xylonomycetes</taxon>
        <taxon>Xylonales</taxon>
        <taxon>Xylonaceae</taxon>
        <taxon>Xylona</taxon>
    </lineage>
</organism>
<evidence type="ECO:0000256" key="2">
    <source>
        <dbReference type="SAM" id="MobiDB-lite"/>
    </source>
</evidence>
<evidence type="ECO:0000256" key="1">
    <source>
        <dbReference type="SAM" id="Coils"/>
    </source>
</evidence>
<feature type="coiled-coil region" evidence="1">
    <location>
        <begin position="145"/>
        <end position="172"/>
    </location>
</feature>
<dbReference type="RefSeq" id="XP_018186565.1">
    <property type="nucleotide sequence ID" value="XM_018332923.1"/>
</dbReference>
<dbReference type="Pfam" id="PF03909">
    <property type="entry name" value="BSD"/>
    <property type="match status" value="1"/>
</dbReference>
<dbReference type="SMART" id="SM00751">
    <property type="entry name" value="BSD"/>
    <property type="match status" value="1"/>
</dbReference>
<evidence type="ECO:0000313" key="4">
    <source>
        <dbReference type="EMBL" id="KZF21010.1"/>
    </source>
</evidence>
<feature type="compositionally biased region" description="Acidic residues" evidence="2">
    <location>
        <begin position="315"/>
        <end position="332"/>
    </location>
</feature>
<evidence type="ECO:0000259" key="3">
    <source>
        <dbReference type="PROSITE" id="PS50858"/>
    </source>
</evidence>
<dbReference type="Gene3D" id="1.10.3970.10">
    <property type="entry name" value="BSD domain"/>
    <property type="match status" value="1"/>
</dbReference>
<feature type="region of interest" description="Disordered" evidence="2">
    <location>
        <begin position="310"/>
        <end position="420"/>
    </location>
</feature>
<dbReference type="InterPro" id="IPR035925">
    <property type="entry name" value="BSD_dom_sf"/>
</dbReference>
<feature type="region of interest" description="Disordered" evidence="2">
    <location>
        <begin position="104"/>
        <end position="144"/>
    </location>
</feature>
<accession>A0A165FIB0</accession>
<keyword evidence="5" id="KW-1185">Reference proteome</keyword>
<dbReference type="SUPFAM" id="SSF140383">
    <property type="entry name" value="BSD domain-like"/>
    <property type="match status" value="1"/>
</dbReference>
<protein>
    <submittedName>
        <fullName evidence="4">BSD-domain-containing protein</fullName>
    </submittedName>
</protein>
<sequence>MDIAYDHILEEALIPDEAALERSQNEKKPEQGSLNTEFQEAYKAFSASPWGTRLGGIWGNVRKQGETYLEGAKQEYNAASEQASKGFTDLRSSLINRTRSLSLNSLGQDTEGPSSSSSAQAGTDGSTTPQAGSSGDIMSQSESMLSRFKSEAAKGLREIEKAEDAADEALLKFGVNIRNFFRDAVSIAAPSEDAQGNETGESQVLFESRDPEGKRVIHTTRFDAQLHVVHSSLDSFLRDPSSAEYAPWKKDFDVEKKTAEISTDLEKYPELRRAMEKLVPEKVEYAEFWTRYYFLRHVVETEEKRRKELLRAAEPDDEEEVPWDEDSEEEDATTPHQASSQSASTGAPAASQAPTAATAAEPKDTLKPVAGPRRSNDGHSQADSDASYDVVSGATSRTPGSPKEDRRETVNEESDEEDWE</sequence>
<dbReference type="STRING" id="1328760.A0A165FIB0"/>
<feature type="compositionally biased region" description="Acidic residues" evidence="2">
    <location>
        <begin position="411"/>
        <end position="420"/>
    </location>
</feature>
<dbReference type="OrthoDB" id="73788at2759"/>
<proteinExistence type="predicted"/>
<dbReference type="PANTHER" id="PTHR16019">
    <property type="entry name" value="SYNAPSE-ASSOCIATED PROTEIN"/>
    <property type="match status" value="1"/>
</dbReference>
<name>A0A165FIB0_XYLHT</name>
<dbReference type="GeneID" id="28898060"/>
<dbReference type="EMBL" id="KV407461">
    <property type="protein sequence ID" value="KZF21010.1"/>
    <property type="molecule type" value="Genomic_DNA"/>
</dbReference>
<dbReference type="PROSITE" id="PS50858">
    <property type="entry name" value="BSD"/>
    <property type="match status" value="1"/>
</dbReference>
<dbReference type="PANTHER" id="PTHR16019:SF5">
    <property type="entry name" value="BSD DOMAIN-CONTAINING PROTEIN 1"/>
    <property type="match status" value="1"/>
</dbReference>
<dbReference type="GO" id="GO:0005737">
    <property type="term" value="C:cytoplasm"/>
    <property type="evidence" value="ECO:0007669"/>
    <property type="project" value="TreeGrafter"/>
</dbReference>
<gene>
    <name evidence="4" type="ORF">L228DRAFT_248754</name>
</gene>
<dbReference type="AlphaFoldDB" id="A0A165FIB0"/>
<dbReference type="OMA" id="TYYEGAR"/>
<dbReference type="InterPro" id="IPR005607">
    <property type="entry name" value="BSD_dom"/>
</dbReference>
<dbReference type="InParanoid" id="A0A165FIB0"/>
<keyword evidence="1" id="KW-0175">Coiled coil</keyword>
<dbReference type="Proteomes" id="UP000076632">
    <property type="component" value="Unassembled WGS sequence"/>
</dbReference>